<evidence type="ECO:0000313" key="7">
    <source>
        <dbReference type="EMBL" id="GMN72257.1"/>
    </source>
</evidence>
<dbReference type="PANTHER" id="PTHR33491">
    <property type="entry name" value="OSJNBA0016N04.9 PROTEIN"/>
    <property type="match status" value="1"/>
</dbReference>
<keyword evidence="2" id="KW-0732">Signal</keyword>
<feature type="domain" description="Wall-associated receptor kinase galacturonan-binding" evidence="4">
    <location>
        <begin position="64"/>
        <end position="124"/>
    </location>
</feature>
<comment type="caution">
    <text evidence="5">The sequence shown here is derived from an EMBL/GenBank/DDBJ whole genome shotgun (WGS) entry which is preliminary data.</text>
</comment>
<evidence type="ECO:0000256" key="2">
    <source>
        <dbReference type="ARBA" id="ARBA00022729"/>
    </source>
</evidence>
<sequence>MGEKSVLCYWSQEFKENKIKMNIVQKYLCMLLLLWPWIFVAAVTTAAASSTTTTDVAVDSEKNCNKQICGNVEVPYPFGIDDPNCAQNEDFILNCNRTLSPPTLFAGENIHVVNISVENGTLNVLIDTATRCYSESGGVTYEFNQEITLRDRFTFSNTENKLVVLGCDTLALMSDAEGRFGSGCFSRCATRPLT</sequence>
<dbReference type="AlphaFoldDB" id="A0AA88ECJ9"/>
<dbReference type="EMBL" id="BTGU01010308">
    <property type="protein sequence ID" value="GMN72263.1"/>
    <property type="molecule type" value="Genomic_DNA"/>
</dbReference>
<keyword evidence="3" id="KW-0812">Transmembrane</keyword>
<comment type="subcellular location">
    <subcellularLocation>
        <location evidence="1">Membrane</location>
        <topology evidence="1">Single-pass membrane protein</topology>
    </subcellularLocation>
</comment>
<reference evidence="5" key="1">
    <citation type="submission" date="2023-07" db="EMBL/GenBank/DDBJ databases">
        <title>draft genome sequence of fig (Ficus carica).</title>
        <authorList>
            <person name="Takahashi T."/>
            <person name="Nishimura K."/>
        </authorList>
    </citation>
    <scope>NUCLEOTIDE SEQUENCE</scope>
</reference>
<evidence type="ECO:0000313" key="6">
    <source>
        <dbReference type="EMBL" id="GMN72254.1"/>
    </source>
</evidence>
<feature type="transmembrane region" description="Helical" evidence="3">
    <location>
        <begin position="27"/>
        <end position="48"/>
    </location>
</feature>
<evidence type="ECO:0000313" key="8">
    <source>
        <dbReference type="EMBL" id="GMN72263.1"/>
    </source>
</evidence>
<protein>
    <recommendedName>
        <fullName evidence="4">Wall-associated receptor kinase galacturonan-binding domain-containing protein</fullName>
    </recommendedName>
</protein>
<dbReference type="EMBL" id="BTGU01010306">
    <property type="protein sequence ID" value="GMN72254.1"/>
    <property type="molecule type" value="Genomic_DNA"/>
</dbReference>
<keyword evidence="3" id="KW-0472">Membrane</keyword>
<accession>A0AA88ECJ9</accession>
<name>A0AA88ECJ9_FICCA</name>
<keyword evidence="3" id="KW-1133">Transmembrane helix</keyword>
<evidence type="ECO:0000313" key="5">
    <source>
        <dbReference type="EMBL" id="GMN72249.1"/>
    </source>
</evidence>
<dbReference type="Proteomes" id="UP001187192">
    <property type="component" value="Unassembled WGS sequence"/>
</dbReference>
<dbReference type="Pfam" id="PF13947">
    <property type="entry name" value="GUB_WAK_bind"/>
    <property type="match status" value="1"/>
</dbReference>
<dbReference type="EMBL" id="BTGU01010305">
    <property type="protein sequence ID" value="GMN72249.1"/>
    <property type="molecule type" value="Genomic_DNA"/>
</dbReference>
<dbReference type="InterPro" id="IPR025287">
    <property type="entry name" value="WAK_GUB"/>
</dbReference>
<evidence type="ECO:0000313" key="9">
    <source>
        <dbReference type="Proteomes" id="UP001187192"/>
    </source>
</evidence>
<dbReference type="GO" id="GO:0016020">
    <property type="term" value="C:membrane"/>
    <property type="evidence" value="ECO:0007669"/>
    <property type="project" value="UniProtKB-SubCell"/>
</dbReference>
<organism evidence="5 9">
    <name type="scientific">Ficus carica</name>
    <name type="common">Common fig</name>
    <dbReference type="NCBI Taxonomy" id="3494"/>
    <lineage>
        <taxon>Eukaryota</taxon>
        <taxon>Viridiplantae</taxon>
        <taxon>Streptophyta</taxon>
        <taxon>Embryophyta</taxon>
        <taxon>Tracheophyta</taxon>
        <taxon>Spermatophyta</taxon>
        <taxon>Magnoliopsida</taxon>
        <taxon>eudicotyledons</taxon>
        <taxon>Gunneridae</taxon>
        <taxon>Pentapetalae</taxon>
        <taxon>rosids</taxon>
        <taxon>fabids</taxon>
        <taxon>Rosales</taxon>
        <taxon>Moraceae</taxon>
        <taxon>Ficeae</taxon>
        <taxon>Ficus</taxon>
    </lineage>
</organism>
<dbReference type="EMBL" id="BTGU01010307">
    <property type="protein sequence ID" value="GMN72257.1"/>
    <property type="molecule type" value="Genomic_DNA"/>
</dbReference>
<evidence type="ECO:0000256" key="1">
    <source>
        <dbReference type="ARBA" id="ARBA00004167"/>
    </source>
</evidence>
<evidence type="ECO:0000256" key="3">
    <source>
        <dbReference type="SAM" id="Phobius"/>
    </source>
</evidence>
<gene>
    <name evidence="5" type="ORF">TIFTF001_051972</name>
    <name evidence="6" type="ORF">TIFTF001_051974</name>
    <name evidence="7" type="ORF">TIFTF001_051976</name>
    <name evidence="8" type="ORF">TIFTF001_051978</name>
</gene>
<evidence type="ECO:0000259" key="4">
    <source>
        <dbReference type="Pfam" id="PF13947"/>
    </source>
</evidence>
<proteinExistence type="predicted"/>
<dbReference type="GO" id="GO:0030247">
    <property type="term" value="F:polysaccharide binding"/>
    <property type="evidence" value="ECO:0007669"/>
    <property type="project" value="InterPro"/>
</dbReference>
<keyword evidence="9" id="KW-1185">Reference proteome</keyword>